<reference evidence="4" key="1">
    <citation type="submission" date="2025-08" db="UniProtKB">
        <authorList>
            <consortium name="RefSeq"/>
        </authorList>
    </citation>
    <scope>IDENTIFICATION</scope>
</reference>
<evidence type="ECO:0000256" key="2">
    <source>
        <dbReference type="SAM" id="SignalP"/>
    </source>
</evidence>
<feature type="chain" id="PRO_5042610377" evidence="2">
    <location>
        <begin position="17"/>
        <end position="123"/>
    </location>
</feature>
<protein>
    <submittedName>
        <fullName evidence="4">Uncharacterized protein LOC100907779</fullName>
    </submittedName>
</protein>
<organism evidence="3 4">
    <name type="scientific">Galendromus occidentalis</name>
    <name type="common">western predatory mite</name>
    <dbReference type="NCBI Taxonomy" id="34638"/>
    <lineage>
        <taxon>Eukaryota</taxon>
        <taxon>Metazoa</taxon>
        <taxon>Ecdysozoa</taxon>
        <taxon>Arthropoda</taxon>
        <taxon>Chelicerata</taxon>
        <taxon>Arachnida</taxon>
        <taxon>Acari</taxon>
        <taxon>Parasitiformes</taxon>
        <taxon>Mesostigmata</taxon>
        <taxon>Gamasina</taxon>
        <taxon>Phytoseioidea</taxon>
        <taxon>Phytoseiidae</taxon>
        <taxon>Typhlodrominae</taxon>
        <taxon>Galendromus</taxon>
    </lineage>
</organism>
<feature type="compositionally biased region" description="Basic and acidic residues" evidence="1">
    <location>
        <begin position="35"/>
        <end position="49"/>
    </location>
</feature>
<evidence type="ECO:0000313" key="4">
    <source>
        <dbReference type="RefSeq" id="XP_003738564.1"/>
    </source>
</evidence>
<accession>A0AAJ6VVU7</accession>
<dbReference type="AlphaFoldDB" id="A0AAJ6VVU7"/>
<keyword evidence="2" id="KW-0732">Signal</keyword>
<feature type="region of interest" description="Disordered" evidence="1">
    <location>
        <begin position="18"/>
        <end position="90"/>
    </location>
</feature>
<sequence>MRVVIVLVLLVALASAQKRKDEPEYDDDYDYDNDEPVKDTKKDLKDSKTKASVATPPAASDSAKNDDQHAEKPAKKLDHPSSLFLKPRNTRVHNKVGSRDRWCTQNLLIEFNDVLWIARGRAA</sequence>
<evidence type="ECO:0000256" key="1">
    <source>
        <dbReference type="SAM" id="MobiDB-lite"/>
    </source>
</evidence>
<feature type="compositionally biased region" description="Acidic residues" evidence="1">
    <location>
        <begin position="23"/>
        <end position="34"/>
    </location>
</feature>
<evidence type="ECO:0000313" key="3">
    <source>
        <dbReference type="Proteomes" id="UP000694867"/>
    </source>
</evidence>
<gene>
    <name evidence="4" type="primary">LOC100907779</name>
</gene>
<dbReference type="Proteomes" id="UP000694867">
    <property type="component" value="Unplaced"/>
</dbReference>
<dbReference type="KEGG" id="goe:100907779"/>
<feature type="signal peptide" evidence="2">
    <location>
        <begin position="1"/>
        <end position="16"/>
    </location>
</feature>
<dbReference type="GeneID" id="100907779"/>
<keyword evidence="3" id="KW-1185">Reference proteome</keyword>
<proteinExistence type="predicted"/>
<feature type="compositionally biased region" description="Basic and acidic residues" evidence="1">
    <location>
        <begin position="63"/>
        <end position="79"/>
    </location>
</feature>
<name>A0AAJ6VVU7_9ACAR</name>
<dbReference type="RefSeq" id="XP_003738564.1">
    <property type="nucleotide sequence ID" value="XM_003738516.2"/>
</dbReference>